<protein>
    <submittedName>
        <fullName evidence="1">Uncharacterized protein</fullName>
    </submittedName>
</protein>
<accession>A0A2S6CJI4</accession>
<dbReference type="Proteomes" id="UP000237631">
    <property type="component" value="Unassembled WGS sequence"/>
</dbReference>
<keyword evidence="2" id="KW-1185">Reference proteome</keyword>
<dbReference type="EMBL" id="PNEN01000340">
    <property type="protein sequence ID" value="PPJ59894.1"/>
    <property type="molecule type" value="Genomic_DNA"/>
</dbReference>
<proteinExistence type="predicted"/>
<dbReference type="OrthoDB" id="3635978at2759"/>
<sequence length="240" mass="26510">MSRSMGIVRAAARAFHTNVVRQPLAIRRQTAQVLSEAAPSVYQVHDVKSTNPLESHGEAARSNSITQGKKIAVSRRTNGTLTLIETPEDSSASSQTFQEYRNKHIFAEYDEYAVAKSASGQVYFAPFVRSDSSIVRILVEFKQLNLEQIYHLEKEVQLRLASVKKASGKISRPYGHNKGIAMGETKTHAYKAKGDEVWAHGTMEFSIPFEHVGILGGIGELYGVTFVGDKMACMGMMDLL</sequence>
<evidence type="ECO:0000313" key="1">
    <source>
        <dbReference type="EMBL" id="PPJ59894.1"/>
    </source>
</evidence>
<dbReference type="AlphaFoldDB" id="A0A2S6CJI4"/>
<reference evidence="2" key="1">
    <citation type="journal article" date="2017" name="bioRxiv">
        <title>Conservation of a gene cluster reveals novel cercosporin biosynthetic mechanisms and extends production to the genus Colletotrichum.</title>
        <authorList>
            <person name="de Jonge R."/>
            <person name="Ebert M.K."/>
            <person name="Huitt-Roehl C.R."/>
            <person name="Pal P."/>
            <person name="Suttle J.C."/>
            <person name="Spanner R.E."/>
            <person name="Neubauer J.D."/>
            <person name="Jurick W.M.II."/>
            <person name="Stott K.A."/>
            <person name="Secor G.A."/>
            <person name="Thomma B.P.H.J."/>
            <person name="Van de Peer Y."/>
            <person name="Townsend C.A."/>
            <person name="Bolton M.D."/>
        </authorList>
    </citation>
    <scope>NUCLEOTIDE SEQUENCE [LARGE SCALE GENOMIC DNA]</scope>
    <source>
        <strain evidence="2">CBS538.71</strain>
    </source>
</reference>
<organism evidence="1 2">
    <name type="scientific">Cercospora berteroae</name>
    <dbReference type="NCBI Taxonomy" id="357750"/>
    <lineage>
        <taxon>Eukaryota</taxon>
        <taxon>Fungi</taxon>
        <taxon>Dikarya</taxon>
        <taxon>Ascomycota</taxon>
        <taxon>Pezizomycotina</taxon>
        <taxon>Dothideomycetes</taxon>
        <taxon>Dothideomycetidae</taxon>
        <taxon>Mycosphaerellales</taxon>
        <taxon>Mycosphaerellaceae</taxon>
        <taxon>Cercospora</taxon>
    </lineage>
</organism>
<name>A0A2S6CJI4_9PEZI</name>
<gene>
    <name evidence="1" type="ORF">CBER1_08320</name>
</gene>
<comment type="caution">
    <text evidence="1">The sequence shown here is derived from an EMBL/GenBank/DDBJ whole genome shotgun (WGS) entry which is preliminary data.</text>
</comment>
<evidence type="ECO:0000313" key="2">
    <source>
        <dbReference type="Proteomes" id="UP000237631"/>
    </source>
</evidence>